<dbReference type="EMBL" id="UGTZ01000001">
    <property type="protein sequence ID" value="SUC33147.1"/>
    <property type="molecule type" value="Genomic_DNA"/>
</dbReference>
<dbReference type="Gene3D" id="3.30.420.310">
    <property type="entry name" value="2-keto-3-deoxy-galactonokinase, C-terminal domain"/>
    <property type="match status" value="1"/>
</dbReference>
<evidence type="ECO:0000313" key="3">
    <source>
        <dbReference type="Proteomes" id="UP000254208"/>
    </source>
</evidence>
<dbReference type="Proteomes" id="UP000254208">
    <property type="component" value="Unassembled WGS sequence"/>
</dbReference>
<dbReference type="CDD" id="cd24012">
    <property type="entry name" value="ASKHA_NBD_KDGal-kinase"/>
    <property type="match status" value="1"/>
</dbReference>
<keyword evidence="1" id="KW-0812">Transmembrane</keyword>
<name>A0A379FWX7_PRORE</name>
<accession>A0A379FWX7</accession>
<evidence type="ECO:0000256" key="1">
    <source>
        <dbReference type="SAM" id="Phobius"/>
    </source>
</evidence>
<organism evidence="2 3">
    <name type="scientific">Providencia rettgeri</name>
    <dbReference type="NCBI Taxonomy" id="587"/>
    <lineage>
        <taxon>Bacteria</taxon>
        <taxon>Pseudomonadati</taxon>
        <taxon>Pseudomonadota</taxon>
        <taxon>Gammaproteobacteria</taxon>
        <taxon>Enterobacterales</taxon>
        <taxon>Morganellaceae</taxon>
        <taxon>Providencia</taxon>
    </lineage>
</organism>
<dbReference type="InterPro" id="IPR042258">
    <property type="entry name" value="DGOK_N"/>
</dbReference>
<dbReference type="Pfam" id="PF05035">
    <property type="entry name" value="DGOK"/>
    <property type="match status" value="1"/>
</dbReference>
<reference evidence="2 3" key="1">
    <citation type="submission" date="2018-06" db="EMBL/GenBank/DDBJ databases">
        <authorList>
            <consortium name="Pathogen Informatics"/>
            <person name="Doyle S."/>
        </authorList>
    </citation>
    <scope>NUCLEOTIDE SEQUENCE [LARGE SCALE GENOMIC DNA]</scope>
    <source>
        <strain evidence="2 3">NCTC11801</strain>
    </source>
</reference>
<sequence>MQFFSLKKHAVRNVLIFIEFDFLIVIAVVILIKTERYSYILMYVLKKGTTFRYFKGINMLIVTIDTGTTNTRVRAWKNNAVVREQSVEVGIRDCAKNGDKTLLIQSIKIVLDKLLLGVSAEERENYQLVASGMITSEIGLCHLPHQVTPVSMQQLAKATMPCVIKEISEKPIIFIPGVKNNVANMTFDSIESIDVMRGEEVEVFGILTQQPDLGPALVILPGSHSKFVRLDENNNVVALATTMAGEIFDTLTHQTILASSLEHQFVQCLDKEYLRKGAELSLQVGIARSCFSVRLLDLFTEATLDQRSSFLLGAILASDLLAIKHSQALNITSDIKIVISGKPILADALKELIKNDSYFTGEIHLLDDKKEQPFSGLGAISILKETQCK</sequence>
<dbReference type="GO" id="GO:0008671">
    <property type="term" value="F:2-dehydro-3-deoxygalactonokinase activity"/>
    <property type="evidence" value="ECO:0007669"/>
    <property type="project" value="InterPro"/>
</dbReference>
<feature type="transmembrane region" description="Helical" evidence="1">
    <location>
        <begin position="14"/>
        <end position="32"/>
    </location>
</feature>
<keyword evidence="2" id="KW-0418">Kinase</keyword>
<dbReference type="Gene3D" id="3.30.420.300">
    <property type="entry name" value="2-keto-3-deoxy-galactonokinase, substrate binding domain"/>
    <property type="match status" value="1"/>
</dbReference>
<dbReference type="InterPro" id="IPR007729">
    <property type="entry name" value="DGOK"/>
</dbReference>
<dbReference type="InterPro" id="IPR042257">
    <property type="entry name" value="DGOK_C"/>
</dbReference>
<dbReference type="GO" id="GO:0034194">
    <property type="term" value="P:D-galactonate catabolic process"/>
    <property type="evidence" value="ECO:0007669"/>
    <property type="project" value="InterPro"/>
</dbReference>
<keyword evidence="2" id="KW-0808">Transferase</keyword>
<gene>
    <name evidence="2" type="ORF">NCTC11801_04155</name>
</gene>
<keyword evidence="1" id="KW-0472">Membrane</keyword>
<dbReference type="AlphaFoldDB" id="A0A379FWX7"/>
<keyword evidence="1" id="KW-1133">Transmembrane helix</keyword>
<proteinExistence type="predicted"/>
<protein>
    <submittedName>
        <fullName evidence="2">2-keto-3-deoxy-galactonokinase</fullName>
    </submittedName>
</protein>
<evidence type="ECO:0000313" key="2">
    <source>
        <dbReference type="EMBL" id="SUC33147.1"/>
    </source>
</evidence>